<dbReference type="Proteomes" id="UP000667650">
    <property type="component" value="Unassembled WGS sequence"/>
</dbReference>
<organism evidence="1 2">
    <name type="scientific">Flagellimonas ochracea</name>
    <dbReference type="NCBI Taxonomy" id="2696472"/>
    <lineage>
        <taxon>Bacteria</taxon>
        <taxon>Pseudomonadati</taxon>
        <taxon>Bacteroidota</taxon>
        <taxon>Flavobacteriia</taxon>
        <taxon>Flavobacteriales</taxon>
        <taxon>Flavobacteriaceae</taxon>
        <taxon>Flagellimonas</taxon>
    </lineage>
</organism>
<proteinExistence type="predicted"/>
<name>A0A964WXJ0_9FLAO</name>
<gene>
    <name evidence="1" type="ORF">GTQ34_09665</name>
</gene>
<sequence length="272" mass="31402">MNAYSQSTDGLVDIRPKEILELGDGIPTGISDKEQRGRELLNQCRIAHGWVKGGSSIISAKYVDDWSVAPERLQAYNNWPYLKQELQHDFLSFRLGFSKVRLLNGPSKEEIWGIDDNIPYKIINGKIDEIDDPNMIPALVGKEYFIQLPYWTQKVPIASYVKDTVLQNKRCHLVYGTWKTLKANSEFDQYLYWINKETKLLEIVQYTVRVVDPKAAGFVVFDDFRKVNGVVIPFVHRLGYLPTPEGLIHEMRFESIILDPKTLSMDDIRQLH</sequence>
<dbReference type="EMBL" id="JAAABI010000002">
    <property type="protein sequence ID" value="NAY92186.1"/>
    <property type="molecule type" value="Genomic_DNA"/>
</dbReference>
<dbReference type="AlphaFoldDB" id="A0A964WXJ0"/>
<dbReference type="RefSeq" id="WP_166523572.1">
    <property type="nucleotide sequence ID" value="NZ_JAAABI010000002.1"/>
</dbReference>
<reference evidence="1" key="1">
    <citation type="submission" date="2020-01" db="EMBL/GenBank/DDBJ databases">
        <title>Muricauda ochracea sp. nov., isolated from a tidal flat of Garorim bay in Korea.</title>
        <authorList>
            <person name="Kim D."/>
            <person name="Yoo Y."/>
            <person name="Kim J.-J."/>
        </authorList>
    </citation>
    <scope>NUCLEOTIDE SEQUENCE</scope>
    <source>
        <strain evidence="1">JGD-17</strain>
    </source>
</reference>
<comment type="caution">
    <text evidence="1">The sequence shown here is derived from an EMBL/GenBank/DDBJ whole genome shotgun (WGS) entry which is preliminary data.</text>
</comment>
<keyword evidence="2" id="KW-1185">Reference proteome</keyword>
<accession>A0A964WXJ0</accession>
<evidence type="ECO:0000313" key="1">
    <source>
        <dbReference type="EMBL" id="NAY92186.1"/>
    </source>
</evidence>
<evidence type="ECO:0000313" key="2">
    <source>
        <dbReference type="Proteomes" id="UP000667650"/>
    </source>
</evidence>
<protein>
    <submittedName>
        <fullName evidence="1">Uncharacterized protein</fullName>
    </submittedName>
</protein>